<feature type="compositionally biased region" description="Polar residues" evidence="7">
    <location>
        <begin position="474"/>
        <end position="484"/>
    </location>
</feature>
<evidence type="ECO:0000256" key="3">
    <source>
        <dbReference type="ARBA" id="ARBA00022670"/>
    </source>
</evidence>
<dbReference type="Gene3D" id="1.20.1300.20">
    <property type="entry name" value="Peptidase C65 Otubain, subdomain 2"/>
    <property type="match status" value="1"/>
</dbReference>
<dbReference type="AlphaFoldDB" id="A0A8K0L7Q7"/>
<protein>
    <recommendedName>
        <fullName evidence="2">ubiquitinyl hydrolase 1</fullName>
        <ecNumber evidence="2">3.4.19.12</ecNumber>
    </recommendedName>
</protein>
<keyword evidence="5" id="KW-0378">Hydrolase</keyword>
<dbReference type="GO" id="GO:0006508">
    <property type="term" value="P:proteolysis"/>
    <property type="evidence" value="ECO:0007669"/>
    <property type="project" value="UniProtKB-KW"/>
</dbReference>
<evidence type="ECO:0000256" key="1">
    <source>
        <dbReference type="ARBA" id="ARBA00000707"/>
    </source>
</evidence>
<keyword evidence="9" id="KW-1185">Reference proteome</keyword>
<dbReference type="GO" id="GO:0004843">
    <property type="term" value="F:cysteine-type deubiquitinase activity"/>
    <property type="evidence" value="ECO:0007669"/>
    <property type="project" value="UniProtKB-EC"/>
</dbReference>
<evidence type="ECO:0000256" key="7">
    <source>
        <dbReference type="SAM" id="MobiDB-lite"/>
    </source>
</evidence>
<evidence type="ECO:0000256" key="2">
    <source>
        <dbReference type="ARBA" id="ARBA00012759"/>
    </source>
</evidence>
<keyword evidence="6" id="KW-0788">Thiol protease</keyword>
<keyword evidence="3" id="KW-0645">Protease</keyword>
<dbReference type="InterPro" id="IPR042468">
    <property type="entry name" value="Peptidase_C65_otubain_sub1"/>
</dbReference>
<name>A0A8K0L7Q7_9PEZI</name>
<evidence type="ECO:0000313" key="9">
    <source>
        <dbReference type="Proteomes" id="UP000809789"/>
    </source>
</evidence>
<evidence type="ECO:0000256" key="5">
    <source>
        <dbReference type="ARBA" id="ARBA00022801"/>
    </source>
</evidence>
<feature type="compositionally biased region" description="Low complexity" evidence="7">
    <location>
        <begin position="516"/>
        <end position="528"/>
    </location>
</feature>
<proteinExistence type="predicted"/>
<accession>A0A8K0L7Q7</accession>
<sequence>MQQMRPTYFFDTPSNYNLSSVQPTWYYPGYGASSCRPASSSYTTQLPINRHPSVQHIRYPYNPYTRPYPMDGMQEQLETTSPSNQNDTGTWQHGLIDRKQAFHRSLEILGIASADRRRCHGIGDRALFACLFRYFERVAETLEYQQIDLMWAKISDREQNVYKAGLFNTPRFRECRSATSNILKAIRRDSSTASGDIGRDIESALMRLFNDEQQVTLILGYFETMLSCFISQNRQRYGNQGLVQGSAEVSRIDRVETIDAVGLKALADMLKIRIHVVDVTDRPMMNYNGSTGLESLTMPIISLVCDGNHYHVLYPQWLTVQLDDGLQPADVEPYHLNGWTTAGSSSTQPALPTPIDTYYQQGISQPQFASNNNEFLGFLGEMLPNSYAPQTFTEHNPNQEIDCIIDGRNSLVDLMPGSYNFGHIEPHLAVSTSGPGFHGSMRDGVETLPDAPTLPAEAPYEDRETVQVEEPPNAESSTSSHDRTGTLQIRLTSHHLKYQNHMAQHRDPTSVRPTGAASSRSSAQSNPSHFLQSGGTFQPLEYHPSGTKMAGRAGPSRGEKRKRPLEPESATDD</sequence>
<dbReference type="EC" id="3.4.19.12" evidence="2"/>
<evidence type="ECO:0000256" key="6">
    <source>
        <dbReference type="ARBA" id="ARBA00022807"/>
    </source>
</evidence>
<feature type="region of interest" description="Disordered" evidence="7">
    <location>
        <begin position="500"/>
        <end position="573"/>
    </location>
</feature>
<comment type="caution">
    <text evidence="8">The sequence shown here is derived from an EMBL/GenBank/DDBJ whole genome shotgun (WGS) entry which is preliminary data.</text>
</comment>
<dbReference type="Gene3D" id="3.30.200.60">
    <property type="entry name" value="Peptidase C65 Otubain, subdomain 1"/>
    <property type="match status" value="1"/>
</dbReference>
<gene>
    <name evidence="8" type="ORF">KVT40_003523</name>
</gene>
<dbReference type="Pfam" id="PF10275">
    <property type="entry name" value="Peptidase_C65"/>
    <property type="match status" value="1"/>
</dbReference>
<organism evidence="8 9">
    <name type="scientific">Elsinoe batatas</name>
    <dbReference type="NCBI Taxonomy" id="2601811"/>
    <lineage>
        <taxon>Eukaryota</taxon>
        <taxon>Fungi</taxon>
        <taxon>Dikarya</taxon>
        <taxon>Ascomycota</taxon>
        <taxon>Pezizomycotina</taxon>
        <taxon>Dothideomycetes</taxon>
        <taxon>Dothideomycetidae</taxon>
        <taxon>Myriangiales</taxon>
        <taxon>Elsinoaceae</taxon>
        <taxon>Elsinoe</taxon>
    </lineage>
</organism>
<dbReference type="EMBL" id="JAESVG020000003">
    <property type="protein sequence ID" value="KAG8629658.1"/>
    <property type="molecule type" value="Genomic_DNA"/>
</dbReference>
<dbReference type="PROSITE" id="PS51257">
    <property type="entry name" value="PROKAR_LIPOPROTEIN"/>
    <property type="match status" value="1"/>
</dbReference>
<dbReference type="OrthoDB" id="10267998at2759"/>
<evidence type="ECO:0000313" key="8">
    <source>
        <dbReference type="EMBL" id="KAG8629658.1"/>
    </source>
</evidence>
<dbReference type="Proteomes" id="UP000809789">
    <property type="component" value="Unassembled WGS sequence"/>
</dbReference>
<evidence type="ECO:0000256" key="4">
    <source>
        <dbReference type="ARBA" id="ARBA00022786"/>
    </source>
</evidence>
<dbReference type="InterPro" id="IPR019400">
    <property type="entry name" value="Peptidase_C65_otubain"/>
</dbReference>
<feature type="region of interest" description="Disordered" evidence="7">
    <location>
        <begin position="438"/>
        <end position="484"/>
    </location>
</feature>
<reference evidence="8" key="1">
    <citation type="submission" date="2021-07" db="EMBL/GenBank/DDBJ databases">
        <title>Elsinoe batatas strain:CRI-CJ2 Genome sequencing and assembly.</title>
        <authorList>
            <person name="Huang L."/>
        </authorList>
    </citation>
    <scope>NUCLEOTIDE SEQUENCE</scope>
    <source>
        <strain evidence="8">CRI-CJ2</strain>
    </source>
</reference>
<comment type="catalytic activity">
    <reaction evidence="1">
        <text>Thiol-dependent hydrolysis of ester, thioester, amide, peptide and isopeptide bonds formed by the C-terminal Gly of ubiquitin (a 76-residue protein attached to proteins as an intracellular targeting signal).</text>
        <dbReference type="EC" id="3.4.19.12"/>
    </reaction>
</comment>
<dbReference type="InterPro" id="IPR042467">
    <property type="entry name" value="Peptidase_C65_otubain_sub2"/>
</dbReference>
<keyword evidence="4" id="KW-0833">Ubl conjugation pathway</keyword>